<evidence type="ECO:0000313" key="7">
    <source>
        <dbReference type="EMBL" id="CAB5021021.1"/>
    </source>
</evidence>
<dbReference type="Pfam" id="PF06170">
    <property type="entry name" value="DUF983"/>
    <property type="match status" value="1"/>
</dbReference>
<accession>A0A6J6Z8J0</accession>
<dbReference type="EMBL" id="CAFAAV010000065">
    <property type="protein sequence ID" value="CAB4815866.1"/>
    <property type="molecule type" value="Genomic_DNA"/>
</dbReference>
<dbReference type="AlphaFoldDB" id="A0A6J6Z8J0"/>
<evidence type="ECO:0000256" key="1">
    <source>
        <dbReference type="SAM" id="Phobius"/>
    </source>
</evidence>
<dbReference type="EMBL" id="CAFBOL010000170">
    <property type="protein sequence ID" value="CAB5021021.1"/>
    <property type="molecule type" value="Genomic_DNA"/>
</dbReference>
<protein>
    <submittedName>
        <fullName evidence="4">Unannotated protein</fullName>
    </submittedName>
</protein>
<feature type="transmembrane region" description="Helical" evidence="1">
    <location>
        <begin position="62"/>
        <end position="83"/>
    </location>
</feature>
<gene>
    <name evidence="3" type="ORF">UFOPK2656_00301</name>
    <name evidence="4" type="ORF">UFOPK3099_01063</name>
    <name evidence="5" type="ORF">UFOPK3267_01767</name>
    <name evidence="6" type="ORF">UFOPK3651_00069</name>
    <name evidence="7" type="ORF">UFOPK3931_03357</name>
    <name evidence="2" type="ORF">UFOPK4189_00298</name>
</gene>
<sequence>MRRWLGHHERCRSCGIRWHREHGFELGPIALNVVITFFTLAVGMVIAFVATSPDFPVATLTASMVAGAIVIPLIAYPFTYMLWQAFDLLSHPPAEPEIAEARESLQKSCSDA</sequence>
<evidence type="ECO:0000313" key="2">
    <source>
        <dbReference type="EMBL" id="CAB4362522.1"/>
    </source>
</evidence>
<evidence type="ECO:0000313" key="3">
    <source>
        <dbReference type="EMBL" id="CAB4705296.1"/>
    </source>
</evidence>
<evidence type="ECO:0000313" key="6">
    <source>
        <dbReference type="EMBL" id="CAB4909574.1"/>
    </source>
</evidence>
<dbReference type="EMBL" id="CAFBIY010000100">
    <property type="protein sequence ID" value="CAB4851864.1"/>
    <property type="molecule type" value="Genomic_DNA"/>
</dbReference>
<evidence type="ECO:0000313" key="4">
    <source>
        <dbReference type="EMBL" id="CAB4815866.1"/>
    </source>
</evidence>
<keyword evidence="1" id="KW-0812">Transmembrane</keyword>
<keyword evidence="1" id="KW-1133">Transmembrane helix</keyword>
<dbReference type="EMBL" id="CAEZYF010000002">
    <property type="protein sequence ID" value="CAB4705296.1"/>
    <property type="molecule type" value="Genomic_DNA"/>
</dbReference>
<organism evidence="4">
    <name type="scientific">freshwater metagenome</name>
    <dbReference type="NCBI Taxonomy" id="449393"/>
    <lineage>
        <taxon>unclassified sequences</taxon>
        <taxon>metagenomes</taxon>
        <taxon>ecological metagenomes</taxon>
    </lineage>
</organism>
<dbReference type="InterPro" id="IPR009325">
    <property type="entry name" value="DUF983"/>
</dbReference>
<dbReference type="EMBL" id="CAESGF010000002">
    <property type="protein sequence ID" value="CAB4362522.1"/>
    <property type="molecule type" value="Genomic_DNA"/>
</dbReference>
<proteinExistence type="predicted"/>
<name>A0A6J6Z8J0_9ZZZZ</name>
<keyword evidence="1" id="KW-0472">Membrane</keyword>
<reference evidence="4" key="1">
    <citation type="submission" date="2020-05" db="EMBL/GenBank/DDBJ databases">
        <authorList>
            <person name="Chiriac C."/>
            <person name="Salcher M."/>
            <person name="Ghai R."/>
            <person name="Kavagutti S V."/>
        </authorList>
    </citation>
    <scope>NUCLEOTIDE SEQUENCE</scope>
</reference>
<dbReference type="EMBL" id="CAFBMT010000001">
    <property type="protein sequence ID" value="CAB4909574.1"/>
    <property type="molecule type" value="Genomic_DNA"/>
</dbReference>
<feature type="transmembrane region" description="Helical" evidence="1">
    <location>
        <begin position="29"/>
        <end position="50"/>
    </location>
</feature>
<evidence type="ECO:0000313" key="5">
    <source>
        <dbReference type="EMBL" id="CAB4851864.1"/>
    </source>
</evidence>